<organism evidence="2 3">
    <name type="scientific">Nepenthes gracilis</name>
    <name type="common">Slender pitcher plant</name>
    <dbReference type="NCBI Taxonomy" id="150966"/>
    <lineage>
        <taxon>Eukaryota</taxon>
        <taxon>Viridiplantae</taxon>
        <taxon>Streptophyta</taxon>
        <taxon>Embryophyta</taxon>
        <taxon>Tracheophyta</taxon>
        <taxon>Spermatophyta</taxon>
        <taxon>Magnoliopsida</taxon>
        <taxon>eudicotyledons</taxon>
        <taxon>Gunneridae</taxon>
        <taxon>Pentapetalae</taxon>
        <taxon>Caryophyllales</taxon>
        <taxon>Nepenthaceae</taxon>
        <taxon>Nepenthes</taxon>
    </lineage>
</organism>
<dbReference type="AlphaFoldDB" id="A0AAD3T3U5"/>
<gene>
    <name evidence="2" type="ORF">Nepgr_023178</name>
</gene>
<sequence>MNATCSHYEQEEEAEEDGEVFLDESDGIQEIPIDEEELPDAEDGLVSDVDDIVGGPDDSIHIFTGHSGRVMVPGGSPFDFLGGFIFIHKEGMIDGTVPFTILSAPLFQSPIKFRQNVVIVLDFYVLGSIVSYLKYPSRALDILARVQHLSPNQLSVLGKLW</sequence>
<evidence type="ECO:0000313" key="2">
    <source>
        <dbReference type="EMBL" id="GMH21336.1"/>
    </source>
</evidence>
<dbReference type="Proteomes" id="UP001279734">
    <property type="component" value="Unassembled WGS sequence"/>
</dbReference>
<reference evidence="2" key="1">
    <citation type="submission" date="2023-05" db="EMBL/GenBank/DDBJ databases">
        <title>Nepenthes gracilis genome sequencing.</title>
        <authorList>
            <person name="Fukushima K."/>
        </authorList>
    </citation>
    <scope>NUCLEOTIDE SEQUENCE</scope>
    <source>
        <strain evidence="2">SING2019-196</strain>
    </source>
</reference>
<name>A0AAD3T3U5_NEPGR</name>
<evidence type="ECO:0000256" key="1">
    <source>
        <dbReference type="SAM" id="MobiDB-lite"/>
    </source>
</evidence>
<feature type="compositionally biased region" description="Acidic residues" evidence="1">
    <location>
        <begin position="10"/>
        <end position="25"/>
    </location>
</feature>
<comment type="caution">
    <text evidence="2">The sequence shown here is derived from an EMBL/GenBank/DDBJ whole genome shotgun (WGS) entry which is preliminary data.</text>
</comment>
<accession>A0AAD3T3U5</accession>
<keyword evidence="3" id="KW-1185">Reference proteome</keyword>
<protein>
    <submittedName>
        <fullName evidence="2">Uncharacterized protein</fullName>
    </submittedName>
</protein>
<evidence type="ECO:0000313" key="3">
    <source>
        <dbReference type="Proteomes" id="UP001279734"/>
    </source>
</evidence>
<dbReference type="EMBL" id="BSYO01000023">
    <property type="protein sequence ID" value="GMH21336.1"/>
    <property type="molecule type" value="Genomic_DNA"/>
</dbReference>
<proteinExistence type="predicted"/>
<feature type="region of interest" description="Disordered" evidence="1">
    <location>
        <begin position="1"/>
        <end position="25"/>
    </location>
</feature>